<dbReference type="KEGG" id="bsan:CHH28_07340"/>
<gene>
    <name evidence="2" type="ORF">CHH28_07340</name>
</gene>
<evidence type="ECO:0000313" key="3">
    <source>
        <dbReference type="Proteomes" id="UP000202440"/>
    </source>
</evidence>
<dbReference type="RefSeq" id="WP_094059690.1">
    <property type="nucleotide sequence ID" value="NZ_CP022530.1"/>
</dbReference>
<keyword evidence="1" id="KW-0812">Transmembrane</keyword>
<reference evidence="2 3" key="1">
    <citation type="submission" date="2017-07" db="EMBL/GenBank/DDBJ databases">
        <title>Annotated genome sequence of Bacterioplanes sanyensis isolated from Red Sea.</title>
        <authorList>
            <person name="Rehman Z.U."/>
        </authorList>
    </citation>
    <scope>NUCLEOTIDE SEQUENCE [LARGE SCALE GENOMIC DNA]</scope>
    <source>
        <strain evidence="2 3">NV9</strain>
    </source>
</reference>
<dbReference type="EMBL" id="CP022530">
    <property type="protein sequence ID" value="ASP38498.1"/>
    <property type="molecule type" value="Genomic_DNA"/>
</dbReference>
<dbReference type="GO" id="GO:0005886">
    <property type="term" value="C:plasma membrane"/>
    <property type="evidence" value="ECO:0007669"/>
    <property type="project" value="TreeGrafter"/>
</dbReference>
<organism evidence="2 3">
    <name type="scientific">Bacterioplanes sanyensis</name>
    <dbReference type="NCBI Taxonomy" id="1249553"/>
    <lineage>
        <taxon>Bacteria</taxon>
        <taxon>Pseudomonadati</taxon>
        <taxon>Pseudomonadota</taxon>
        <taxon>Gammaproteobacteria</taxon>
        <taxon>Oceanospirillales</taxon>
        <taxon>Oceanospirillaceae</taxon>
        <taxon>Bacterioplanes</taxon>
    </lineage>
</organism>
<dbReference type="GO" id="GO:0006508">
    <property type="term" value="P:proteolysis"/>
    <property type="evidence" value="ECO:0007669"/>
    <property type="project" value="UniProtKB-KW"/>
</dbReference>
<proteinExistence type="predicted"/>
<keyword evidence="2" id="KW-0645">Protease</keyword>
<feature type="transmembrane region" description="Helical" evidence="1">
    <location>
        <begin position="12"/>
        <end position="40"/>
    </location>
</feature>
<evidence type="ECO:0000313" key="2">
    <source>
        <dbReference type="EMBL" id="ASP38498.1"/>
    </source>
</evidence>
<keyword evidence="1" id="KW-0472">Membrane</keyword>
<dbReference type="GO" id="GO:0008233">
    <property type="term" value="F:peptidase activity"/>
    <property type="evidence" value="ECO:0007669"/>
    <property type="project" value="UniProtKB-KW"/>
</dbReference>
<accession>A0A222FHN2</accession>
<sequence>MSEWLAQYLPQALIVLGLVALIVEVAMLGFATFILFFAGISLMVTGFLMQMGVLPADTTTALWSNTLLTGLLSVVLWKPLRRMQDRTDDKRVTHDFAEQSFVLEQDVDLRGEAVHRYSGIEWRLKSQQPVAAGTAVKVVRTEVGVLWVEAIDS</sequence>
<keyword evidence="2" id="KW-0378">Hydrolase</keyword>
<keyword evidence="1" id="KW-1133">Transmembrane helix</keyword>
<dbReference type="InterPro" id="IPR052165">
    <property type="entry name" value="Membrane_assoc_protease"/>
</dbReference>
<dbReference type="PANTHER" id="PTHR33507:SF3">
    <property type="entry name" value="INNER MEMBRANE PROTEIN YBBJ"/>
    <property type="match status" value="1"/>
</dbReference>
<name>A0A222FHN2_9GAMM</name>
<protein>
    <submittedName>
        <fullName evidence="2">Activity regulator of membrane protease YbbK</fullName>
    </submittedName>
</protein>
<keyword evidence="3" id="KW-1185">Reference proteome</keyword>
<dbReference type="PANTHER" id="PTHR33507">
    <property type="entry name" value="INNER MEMBRANE PROTEIN YBBJ"/>
    <property type="match status" value="1"/>
</dbReference>
<feature type="transmembrane region" description="Helical" evidence="1">
    <location>
        <begin position="60"/>
        <end position="77"/>
    </location>
</feature>
<dbReference type="AlphaFoldDB" id="A0A222FHN2"/>
<dbReference type="OrthoDB" id="7863671at2"/>
<dbReference type="Proteomes" id="UP000202440">
    <property type="component" value="Chromosome"/>
</dbReference>
<evidence type="ECO:0000256" key="1">
    <source>
        <dbReference type="SAM" id="Phobius"/>
    </source>
</evidence>